<dbReference type="InterPro" id="IPR038765">
    <property type="entry name" value="Papain-like_cys_pep_sf"/>
</dbReference>
<dbReference type="AlphaFoldDB" id="A0A8S9TQS5"/>
<dbReference type="GO" id="GO:0006508">
    <property type="term" value="P:proteolysis"/>
    <property type="evidence" value="ECO:0007669"/>
    <property type="project" value="UniProtKB-KW"/>
</dbReference>
<feature type="region of interest" description="Disordered" evidence="4">
    <location>
        <begin position="143"/>
        <end position="182"/>
    </location>
</feature>
<dbReference type="EMBL" id="JAACNO010002976">
    <property type="protein sequence ID" value="KAF4129267.1"/>
    <property type="molecule type" value="Genomic_DNA"/>
</dbReference>
<comment type="similarity">
    <text evidence="1">Belongs to the peptidase C48 family.</text>
</comment>
<dbReference type="Proteomes" id="UP000704712">
    <property type="component" value="Unassembled WGS sequence"/>
</dbReference>
<reference evidence="6" key="1">
    <citation type="submission" date="2020-03" db="EMBL/GenBank/DDBJ databases">
        <title>Hybrid Assembly of Korean Phytophthora infestans isolates.</title>
        <authorList>
            <person name="Prokchorchik M."/>
            <person name="Lee Y."/>
            <person name="Seo J."/>
            <person name="Cho J.-H."/>
            <person name="Park Y.-E."/>
            <person name="Jang D.-C."/>
            <person name="Im J.-S."/>
            <person name="Choi J.-G."/>
            <person name="Park H.-J."/>
            <person name="Lee G.-B."/>
            <person name="Lee Y.-G."/>
            <person name="Hong S.-Y."/>
            <person name="Cho K."/>
            <person name="Sohn K.H."/>
        </authorList>
    </citation>
    <scope>NUCLEOTIDE SEQUENCE</scope>
    <source>
        <strain evidence="6">KR_2_A2</strain>
    </source>
</reference>
<accession>A0A8S9TQS5</accession>
<dbReference type="InterPro" id="IPR003653">
    <property type="entry name" value="Peptidase_C48_C"/>
</dbReference>
<evidence type="ECO:0000256" key="1">
    <source>
        <dbReference type="ARBA" id="ARBA00005234"/>
    </source>
</evidence>
<evidence type="ECO:0000313" key="7">
    <source>
        <dbReference type="Proteomes" id="UP000704712"/>
    </source>
</evidence>
<dbReference type="GO" id="GO:0008234">
    <property type="term" value="F:cysteine-type peptidase activity"/>
    <property type="evidence" value="ECO:0007669"/>
    <property type="project" value="InterPro"/>
</dbReference>
<keyword evidence="2 6" id="KW-0645">Protease</keyword>
<dbReference type="Gene3D" id="3.40.395.10">
    <property type="entry name" value="Adenoviral Proteinase, Chain A"/>
    <property type="match status" value="1"/>
</dbReference>
<keyword evidence="3" id="KW-0378">Hydrolase</keyword>
<name>A0A8S9TQS5_PHYIN</name>
<evidence type="ECO:0000256" key="2">
    <source>
        <dbReference type="ARBA" id="ARBA00022670"/>
    </source>
</evidence>
<evidence type="ECO:0000259" key="5">
    <source>
        <dbReference type="Pfam" id="PF02902"/>
    </source>
</evidence>
<evidence type="ECO:0000256" key="3">
    <source>
        <dbReference type="ARBA" id="ARBA00022801"/>
    </source>
</evidence>
<dbReference type="Pfam" id="PF02902">
    <property type="entry name" value="Peptidase_C48"/>
    <property type="match status" value="1"/>
</dbReference>
<feature type="domain" description="Ubiquitin-like protease family profile" evidence="5">
    <location>
        <begin position="459"/>
        <end position="558"/>
    </location>
</feature>
<proteinExistence type="inferred from homology"/>
<sequence>MIPPMRSFPARWIVHSSVNNIGDGEVLSGGMKQVTCPALPKEKALNSPDMYCKAKEVTDKIIDRMVLQSTPTYRVALRWLEDFYTALNTGCVVEYSSQGVPVFPGLSQMPSATGARLSQMSFAEVSPPPHHNDELLTDVEDTAAQGKSDTVVKECEEIETKRTPNAAETTQKDNSKAGPTLGPAQAVTWEFADRPVISGMTKAQRKQAQSKKDQENARALAAKHRQGKKTRTVKLDEVAALLDGPFSAFQAKDMVEALEIPSVELHGPVSVRPFNVGQEVPVVTKIPQLTKVIEGIEAIKAAEDINLLAYWPDYGSATLDQLDAMASIIEARNHFKLVARTMKWIDDVERQVEDIRYPFVDTSHITKNHHKQCVYALNLAVNRVPGELVAGHQILDMRENLWLHTTSILVSLLMLRDEYRNVGVVSPSYHGFALPEQKKRVAKGLGACNPQNQRVIGAMNLNLHWVAFLVDKKKIICFMFDPLQSDANYTTIETSVRAVVEKILGLEDMLHYERITWCTQQDSSSCGVWSIAILEMLLSGAIWNDCVYNLVPYLRMRLLYKAIAFIERESVVIDV</sequence>
<protein>
    <submittedName>
        <fullName evidence="6">Ulp1 protease family C-terminal catalytic domain-containing protein</fullName>
    </submittedName>
</protein>
<feature type="compositionally biased region" description="Basic and acidic residues" evidence="4">
    <location>
        <begin position="150"/>
        <end position="162"/>
    </location>
</feature>
<evidence type="ECO:0000313" key="6">
    <source>
        <dbReference type="EMBL" id="KAF4129267.1"/>
    </source>
</evidence>
<gene>
    <name evidence="6" type="ORF">GN958_ATG21531</name>
</gene>
<organism evidence="6 7">
    <name type="scientific">Phytophthora infestans</name>
    <name type="common">Potato late blight agent</name>
    <name type="synonym">Botrytis infestans</name>
    <dbReference type="NCBI Taxonomy" id="4787"/>
    <lineage>
        <taxon>Eukaryota</taxon>
        <taxon>Sar</taxon>
        <taxon>Stramenopiles</taxon>
        <taxon>Oomycota</taxon>
        <taxon>Peronosporomycetes</taxon>
        <taxon>Peronosporales</taxon>
        <taxon>Peronosporaceae</taxon>
        <taxon>Phytophthora</taxon>
    </lineage>
</organism>
<dbReference type="SUPFAM" id="SSF54001">
    <property type="entry name" value="Cysteine proteinases"/>
    <property type="match status" value="1"/>
</dbReference>
<evidence type="ECO:0000256" key="4">
    <source>
        <dbReference type="SAM" id="MobiDB-lite"/>
    </source>
</evidence>
<comment type="caution">
    <text evidence="6">The sequence shown here is derived from an EMBL/GenBank/DDBJ whole genome shotgun (WGS) entry which is preliminary data.</text>
</comment>